<evidence type="ECO:0000313" key="2">
    <source>
        <dbReference type="EMBL" id="CAL6036746.1"/>
    </source>
</evidence>
<evidence type="ECO:0000313" key="3">
    <source>
        <dbReference type="Proteomes" id="UP001642409"/>
    </source>
</evidence>
<sequence>MFKYRETYDKITVKYNDGEKLYTEKSLMLESTAYKEIQICGYNNDQSVKEYFIMPNVYNINRLFLDQCVVDLSALTGNFGTVEINRCSIIGSLTENLFANIFSVSIYDVLDIRFSQLISGRIKNIDIQINNINQDLDLRGANYLYGRLSHLGIYSQCVNLAQLEGHWNYVEISDCSFINNVQINTFGAKTLCFYQPSQDVFLRFSSCEILVLDLSFTQTPLEQVFDFSILRLCAFVKTINLNVKCFQIDLNQITGSFNILCFAHCTFQGSISKRLNIDQLRLVCCALNSEQLNQFSCRSLELRTTNGDYQISDLPKQLQQLHAYGISINIKNLKQYLRLSEIELEDGHVENLSFVNVPNIKSLKLNGCKSSEAAHKLQNVIKRKQKTDIKLAELKKDLQLALNYKYSSNRQALQNELTELIQFDISQITRGRE</sequence>
<accession>A0ABP1JEH0</accession>
<proteinExistence type="predicted"/>
<gene>
    <name evidence="1" type="ORF">HINF_LOCUS36555</name>
    <name evidence="2" type="ORF">HINF_LOCUS36561</name>
</gene>
<dbReference type="EMBL" id="CAXDID020000134">
    <property type="protein sequence ID" value="CAL6036746.1"/>
    <property type="molecule type" value="Genomic_DNA"/>
</dbReference>
<dbReference type="Proteomes" id="UP001642409">
    <property type="component" value="Unassembled WGS sequence"/>
</dbReference>
<protein>
    <submittedName>
        <fullName evidence="1">Hypothetical_protein</fullName>
    </submittedName>
</protein>
<keyword evidence="3" id="KW-1185">Reference proteome</keyword>
<organism evidence="1 3">
    <name type="scientific">Hexamita inflata</name>
    <dbReference type="NCBI Taxonomy" id="28002"/>
    <lineage>
        <taxon>Eukaryota</taxon>
        <taxon>Metamonada</taxon>
        <taxon>Diplomonadida</taxon>
        <taxon>Hexamitidae</taxon>
        <taxon>Hexamitinae</taxon>
        <taxon>Hexamita</taxon>
    </lineage>
</organism>
<evidence type="ECO:0000313" key="1">
    <source>
        <dbReference type="EMBL" id="CAL6036734.1"/>
    </source>
</evidence>
<dbReference type="EMBL" id="CAXDID020000134">
    <property type="protein sequence ID" value="CAL6036734.1"/>
    <property type="molecule type" value="Genomic_DNA"/>
</dbReference>
<name>A0ABP1JEH0_9EUKA</name>
<reference evidence="1 3" key="1">
    <citation type="submission" date="2024-07" db="EMBL/GenBank/DDBJ databases">
        <authorList>
            <person name="Akdeniz Z."/>
        </authorList>
    </citation>
    <scope>NUCLEOTIDE SEQUENCE [LARGE SCALE GENOMIC DNA]</scope>
</reference>
<comment type="caution">
    <text evidence="1">The sequence shown here is derived from an EMBL/GenBank/DDBJ whole genome shotgun (WGS) entry which is preliminary data.</text>
</comment>